<protein>
    <recommendedName>
        <fullName evidence="3">F-box domain-containing protein</fullName>
    </recommendedName>
</protein>
<name>A0A8H5GWT9_9AGAR</name>
<gene>
    <name evidence="1" type="ORF">D9757_009906</name>
</gene>
<organism evidence="1 2">
    <name type="scientific">Collybiopsis confluens</name>
    <dbReference type="NCBI Taxonomy" id="2823264"/>
    <lineage>
        <taxon>Eukaryota</taxon>
        <taxon>Fungi</taxon>
        <taxon>Dikarya</taxon>
        <taxon>Basidiomycota</taxon>
        <taxon>Agaricomycotina</taxon>
        <taxon>Agaricomycetes</taxon>
        <taxon>Agaricomycetidae</taxon>
        <taxon>Agaricales</taxon>
        <taxon>Marasmiineae</taxon>
        <taxon>Omphalotaceae</taxon>
        <taxon>Collybiopsis</taxon>
    </lineage>
</organism>
<keyword evidence="2" id="KW-1185">Reference proteome</keyword>
<evidence type="ECO:0008006" key="3">
    <source>
        <dbReference type="Google" id="ProtNLM"/>
    </source>
</evidence>
<accession>A0A8H5GWT9</accession>
<sequence length="472" mass="53025">MQTSIPSQLGFPQELIDGIIDFLHNEKTALFNCSLITECTTRNRKIVQNGNTFLDLLSSSENTVVPYITTLSLNVQEPWHVEEIFRAISGAPLAKLSMKSHSRPWRTPSSLTEFCESFPNLVDLSLAPIFTLDDELLRFLSCFKGLRSLSLTPFFKADRADKFPTDISLAGLNQLETLRLSYKSAAMLEWFQISGWTPRLTTLDITLYRHYHKGWGPISQLNSLLERNQNTLEHLRIMVEYYNEIHDWDDSPDGPDFGHMDLSCLTHLRSFSARVHDIEAPKSRNCCCTSLLTLKKEAPILVTLTRITAERPTNLFHNIEPRHTLDTASLVKTDAKNIPKSSLSRTKLVAPSSVAPQIKIPEQLASDPRLCSPAPLVLSTRPSHPWLGLSEGLTGSKLVSIHMGNPSSTPQNPGDITRLLRIRQRGSTRYEFCAPTLTPRPRPAVSLSHSFFFHLSGRFLSNPSSGPLLRQC</sequence>
<dbReference type="Proteomes" id="UP000518752">
    <property type="component" value="Unassembled WGS sequence"/>
</dbReference>
<comment type="caution">
    <text evidence="1">The sequence shown here is derived from an EMBL/GenBank/DDBJ whole genome shotgun (WGS) entry which is preliminary data.</text>
</comment>
<dbReference type="SUPFAM" id="SSF52047">
    <property type="entry name" value="RNI-like"/>
    <property type="match status" value="1"/>
</dbReference>
<dbReference type="Gene3D" id="3.80.10.10">
    <property type="entry name" value="Ribonuclease Inhibitor"/>
    <property type="match status" value="1"/>
</dbReference>
<proteinExistence type="predicted"/>
<evidence type="ECO:0000313" key="1">
    <source>
        <dbReference type="EMBL" id="KAF5372452.1"/>
    </source>
</evidence>
<dbReference type="OrthoDB" id="2977329at2759"/>
<evidence type="ECO:0000313" key="2">
    <source>
        <dbReference type="Proteomes" id="UP000518752"/>
    </source>
</evidence>
<dbReference type="AlphaFoldDB" id="A0A8H5GWT9"/>
<dbReference type="EMBL" id="JAACJN010000110">
    <property type="protein sequence ID" value="KAF5372452.1"/>
    <property type="molecule type" value="Genomic_DNA"/>
</dbReference>
<dbReference type="InterPro" id="IPR032675">
    <property type="entry name" value="LRR_dom_sf"/>
</dbReference>
<reference evidence="1 2" key="1">
    <citation type="journal article" date="2020" name="ISME J.">
        <title>Uncovering the hidden diversity of litter-decomposition mechanisms in mushroom-forming fungi.</title>
        <authorList>
            <person name="Floudas D."/>
            <person name="Bentzer J."/>
            <person name="Ahren D."/>
            <person name="Johansson T."/>
            <person name="Persson P."/>
            <person name="Tunlid A."/>
        </authorList>
    </citation>
    <scope>NUCLEOTIDE SEQUENCE [LARGE SCALE GENOMIC DNA]</scope>
    <source>
        <strain evidence="1 2">CBS 406.79</strain>
    </source>
</reference>